<dbReference type="GO" id="GO:0016298">
    <property type="term" value="F:lipase activity"/>
    <property type="evidence" value="ECO:0007669"/>
    <property type="project" value="InterPro"/>
</dbReference>
<reference evidence="8" key="1">
    <citation type="submission" date="2025-08" db="UniProtKB">
        <authorList>
            <consortium name="RefSeq"/>
        </authorList>
    </citation>
    <scope>IDENTIFICATION</scope>
    <source>
        <strain evidence="8">15085-1641.00</strain>
        <tissue evidence="8">Whole body</tissue>
    </source>
</reference>
<dbReference type="KEGG" id="dhe:111601586"/>
<dbReference type="PANTHER" id="PTHR11610:SF173">
    <property type="entry name" value="LIPASE DOMAIN-CONTAINING PROTEIN-RELATED"/>
    <property type="match status" value="1"/>
</dbReference>
<dbReference type="InterPro" id="IPR033906">
    <property type="entry name" value="Lipase_N"/>
</dbReference>
<dbReference type="OrthoDB" id="199913at2759"/>
<dbReference type="GO" id="GO:0016042">
    <property type="term" value="P:lipid catabolic process"/>
    <property type="evidence" value="ECO:0007669"/>
    <property type="project" value="TreeGrafter"/>
</dbReference>
<evidence type="ECO:0000256" key="4">
    <source>
        <dbReference type="RuleBase" id="RU004262"/>
    </source>
</evidence>
<protein>
    <submittedName>
        <fullName evidence="8">Lipase member H</fullName>
    </submittedName>
</protein>
<gene>
    <name evidence="8" type="primary">LOC111601586</name>
</gene>
<dbReference type="GO" id="GO:0005615">
    <property type="term" value="C:extracellular space"/>
    <property type="evidence" value="ECO:0007669"/>
    <property type="project" value="TreeGrafter"/>
</dbReference>
<feature type="chain" id="PRO_5027072434" evidence="5">
    <location>
        <begin position="21"/>
        <end position="329"/>
    </location>
</feature>
<dbReference type="Gene3D" id="3.40.50.1820">
    <property type="entry name" value="alpha/beta hydrolase"/>
    <property type="match status" value="1"/>
</dbReference>
<sequence length="329" mass="36193">MARMLYCWLPVFCQLSGLQALSLDALARQSSIYYQRVQTELSLDQVAQLSTVESLKLIVHGFLGSRTHSSIQPLRNAYQAQGFEHLLIADWSPAANLDYPSSRRAVAKVAVVLAQQLEQFLVRHNVSSETVHIIGHSLGAHIAGRMGRYFNGTVGRVTGLDPALPLFTPRSEDSLKANAAQFVDVIHTDYPLFGDLTPRGHADFYVNFGRAPQPGCEEVDLLAASKLLLEAYSCSHNRAVLFYAESIGLPKNFPTIPCSWKVIRGSSSCLDHLSEFHLNNASLVEAIVNMDDGQVVYMGEQVTHSATSHYYLETNAAPPFGQGVNAKFD</sequence>
<evidence type="ECO:0000313" key="7">
    <source>
        <dbReference type="Proteomes" id="UP000504633"/>
    </source>
</evidence>
<keyword evidence="7" id="KW-1185">Reference proteome</keyword>
<evidence type="ECO:0000256" key="5">
    <source>
        <dbReference type="SAM" id="SignalP"/>
    </source>
</evidence>
<dbReference type="SUPFAM" id="SSF53474">
    <property type="entry name" value="alpha/beta-Hydrolases"/>
    <property type="match status" value="1"/>
</dbReference>
<evidence type="ECO:0000259" key="6">
    <source>
        <dbReference type="Pfam" id="PF00151"/>
    </source>
</evidence>
<dbReference type="PRINTS" id="PR00821">
    <property type="entry name" value="TAGLIPASE"/>
</dbReference>
<evidence type="ECO:0000256" key="3">
    <source>
        <dbReference type="ARBA" id="ARBA00022525"/>
    </source>
</evidence>
<evidence type="ECO:0000256" key="1">
    <source>
        <dbReference type="ARBA" id="ARBA00004613"/>
    </source>
</evidence>
<dbReference type="InterPro" id="IPR029058">
    <property type="entry name" value="AB_hydrolase_fold"/>
</dbReference>
<dbReference type="InterPro" id="IPR000734">
    <property type="entry name" value="TAG_lipase"/>
</dbReference>
<evidence type="ECO:0000313" key="8">
    <source>
        <dbReference type="RefSeq" id="XP_023174008.2"/>
    </source>
</evidence>
<keyword evidence="5" id="KW-0732">Signal</keyword>
<feature type="signal peptide" evidence="5">
    <location>
        <begin position="1"/>
        <end position="20"/>
    </location>
</feature>
<dbReference type="CDD" id="cd00707">
    <property type="entry name" value="Pancreat_lipase_like"/>
    <property type="match status" value="1"/>
</dbReference>
<dbReference type="Proteomes" id="UP000504633">
    <property type="component" value="Unplaced"/>
</dbReference>
<name>A0A6J1M2C1_DROHY</name>
<dbReference type="Pfam" id="PF00151">
    <property type="entry name" value="Lipase"/>
    <property type="match status" value="1"/>
</dbReference>
<proteinExistence type="inferred from homology"/>
<comment type="similarity">
    <text evidence="2 4">Belongs to the AB hydrolase superfamily. Lipase family.</text>
</comment>
<comment type="subcellular location">
    <subcellularLocation>
        <location evidence="1">Secreted</location>
    </subcellularLocation>
</comment>
<dbReference type="PANTHER" id="PTHR11610">
    <property type="entry name" value="LIPASE"/>
    <property type="match status" value="1"/>
</dbReference>
<feature type="domain" description="Lipase" evidence="6">
    <location>
        <begin position="33"/>
        <end position="273"/>
    </location>
</feature>
<dbReference type="OMA" id="PCSWKVI"/>
<dbReference type="InterPro" id="IPR013818">
    <property type="entry name" value="Lipase"/>
</dbReference>
<dbReference type="GO" id="GO:0017171">
    <property type="term" value="F:serine hydrolase activity"/>
    <property type="evidence" value="ECO:0007669"/>
    <property type="project" value="TreeGrafter"/>
</dbReference>
<dbReference type="GeneID" id="111601586"/>
<keyword evidence="3" id="KW-0964">Secreted</keyword>
<dbReference type="RefSeq" id="XP_023174008.2">
    <property type="nucleotide sequence ID" value="XM_023318240.2"/>
</dbReference>
<organism evidence="7 8">
    <name type="scientific">Drosophila hydei</name>
    <name type="common">Fruit fly</name>
    <dbReference type="NCBI Taxonomy" id="7224"/>
    <lineage>
        <taxon>Eukaryota</taxon>
        <taxon>Metazoa</taxon>
        <taxon>Ecdysozoa</taxon>
        <taxon>Arthropoda</taxon>
        <taxon>Hexapoda</taxon>
        <taxon>Insecta</taxon>
        <taxon>Pterygota</taxon>
        <taxon>Neoptera</taxon>
        <taxon>Endopterygota</taxon>
        <taxon>Diptera</taxon>
        <taxon>Brachycera</taxon>
        <taxon>Muscomorpha</taxon>
        <taxon>Ephydroidea</taxon>
        <taxon>Drosophilidae</taxon>
        <taxon>Drosophila</taxon>
    </lineage>
</organism>
<evidence type="ECO:0000256" key="2">
    <source>
        <dbReference type="ARBA" id="ARBA00010701"/>
    </source>
</evidence>
<accession>A0A6J1M2C1</accession>
<dbReference type="AlphaFoldDB" id="A0A6J1M2C1"/>